<dbReference type="Gene3D" id="3.40.50.2300">
    <property type="match status" value="1"/>
</dbReference>
<accession>A0A8H7TZ27</accession>
<gene>
    <name evidence="2" type="ORF">IEO21_08761</name>
</gene>
<dbReference type="InterPro" id="IPR036397">
    <property type="entry name" value="RNaseH_sf"/>
</dbReference>
<dbReference type="InterPro" id="IPR036085">
    <property type="entry name" value="PAZ_dom_sf"/>
</dbReference>
<reference evidence="2" key="1">
    <citation type="submission" date="2020-11" db="EMBL/GenBank/DDBJ databases">
        <authorList>
            <person name="Koelle M."/>
            <person name="Horta M.A.C."/>
            <person name="Nowrousian M."/>
            <person name="Ohm R.A."/>
            <person name="Benz P."/>
            <person name="Pilgard A."/>
        </authorList>
    </citation>
    <scope>NUCLEOTIDE SEQUENCE</scope>
    <source>
        <strain evidence="2">FPRL280</strain>
    </source>
</reference>
<evidence type="ECO:0000313" key="3">
    <source>
        <dbReference type="Proteomes" id="UP000639403"/>
    </source>
</evidence>
<dbReference type="Gene3D" id="3.30.420.10">
    <property type="entry name" value="Ribonuclease H-like superfamily/Ribonuclease H"/>
    <property type="match status" value="1"/>
</dbReference>
<dbReference type="InterPro" id="IPR003165">
    <property type="entry name" value="Piwi"/>
</dbReference>
<organism evidence="2 3">
    <name type="scientific">Rhodonia placenta</name>
    <dbReference type="NCBI Taxonomy" id="104341"/>
    <lineage>
        <taxon>Eukaryota</taxon>
        <taxon>Fungi</taxon>
        <taxon>Dikarya</taxon>
        <taxon>Basidiomycota</taxon>
        <taxon>Agaricomycotina</taxon>
        <taxon>Agaricomycetes</taxon>
        <taxon>Polyporales</taxon>
        <taxon>Adustoporiaceae</taxon>
        <taxon>Rhodonia</taxon>
    </lineage>
</organism>
<evidence type="ECO:0000313" key="2">
    <source>
        <dbReference type="EMBL" id="KAF9806252.1"/>
    </source>
</evidence>
<evidence type="ECO:0000259" key="1">
    <source>
        <dbReference type="PROSITE" id="PS50822"/>
    </source>
</evidence>
<comment type="caution">
    <text evidence="2">The sequence shown here is derived from an EMBL/GenBank/DDBJ whole genome shotgun (WGS) entry which is preliminary data.</text>
</comment>
<reference evidence="2" key="2">
    <citation type="journal article" name="Front. Microbiol.">
        <title>Degradative Capacity of Two Strains of Rhodonia placenta: From Phenotype to Genotype.</title>
        <authorList>
            <person name="Kolle M."/>
            <person name="Horta M.A.C."/>
            <person name="Nowrousian M."/>
            <person name="Ohm R.A."/>
            <person name="Benz J.P."/>
            <person name="Pilgard A."/>
        </authorList>
    </citation>
    <scope>NUCLEOTIDE SEQUENCE</scope>
    <source>
        <strain evidence="2">FPRL280</strain>
    </source>
</reference>
<dbReference type="Proteomes" id="UP000639403">
    <property type="component" value="Unassembled WGS sequence"/>
</dbReference>
<dbReference type="InterPro" id="IPR012337">
    <property type="entry name" value="RNaseH-like_sf"/>
</dbReference>
<feature type="domain" description="Piwi" evidence="1">
    <location>
        <begin position="371"/>
        <end position="656"/>
    </location>
</feature>
<dbReference type="AlphaFoldDB" id="A0A8H7TZ27"/>
<dbReference type="Pfam" id="PF02171">
    <property type="entry name" value="Piwi"/>
    <property type="match status" value="1"/>
</dbReference>
<dbReference type="InterPro" id="IPR003100">
    <property type="entry name" value="PAZ_dom"/>
</dbReference>
<proteinExistence type="predicted"/>
<dbReference type="Gene3D" id="2.170.260.10">
    <property type="entry name" value="paz domain"/>
    <property type="match status" value="1"/>
</dbReference>
<dbReference type="SUPFAM" id="SSF53098">
    <property type="entry name" value="Ribonuclease H-like"/>
    <property type="match status" value="1"/>
</dbReference>
<dbReference type="PANTHER" id="PTHR22891">
    <property type="entry name" value="EUKARYOTIC TRANSLATION INITIATION FACTOR 2C"/>
    <property type="match status" value="1"/>
</dbReference>
<dbReference type="GO" id="GO:0003723">
    <property type="term" value="F:RNA binding"/>
    <property type="evidence" value="ECO:0007669"/>
    <property type="project" value="InterPro"/>
</dbReference>
<dbReference type="Pfam" id="PF02170">
    <property type="entry name" value="PAZ"/>
    <property type="match status" value="1"/>
</dbReference>
<dbReference type="SUPFAM" id="SSF101690">
    <property type="entry name" value="PAZ domain"/>
    <property type="match status" value="1"/>
</dbReference>
<dbReference type="PROSITE" id="PS50822">
    <property type="entry name" value="PIWI"/>
    <property type="match status" value="1"/>
</dbReference>
<dbReference type="CDD" id="cd02846">
    <property type="entry name" value="PAZ_argonaute_like"/>
    <property type="match status" value="1"/>
</dbReference>
<sequence>MSAPSDACLRYVAGNPQHRGHNIHPMLSALSIIIKQHATRNAGPPTRKQPDTWYNETRREPAGPCIEALVGVSFSIYPTLGYLNLNIGPQKSLFHCPGNLADMMLANRQESTTMFKWLRILANRPGMDPSSIIVTRVANATARQSPMIDSNMTVEDYFRTNYNVTLQHSNDIPVIEFGKGIPFPAELCDVLPGQLVRRRLPYGLPVFQKWSSKSPLDTASVIHAEGLRLFTMQRSSALPDLLDRFRITIDLTTNTIPARVLPAPGIIYGNGIRVVRDGLWNVKDTRTLSGATVSNWAVLLVQGESPSRFTGIDDPNFRGFVSQFVQKCRAFSMKIPDRPFVMQVSVEREDADVMARVQEIIISRLRFRPSLLIVMLPWRKRQLYAAIKYYTDVVLGIHTAHILLPKAHGDGYLSSLALKLNAKLGGVNYYLDDQSIRWLSDRADMIVGLHVRHSPPSTEMVWTTAAMVSNVDGFFHNFPARLEVAVEFQKPDVGRLFSQCLALYRSKNGRLPERILIYRSGALPHNLLCEEVPQISSAYFKAQGRLGDPAHLKLSIVHCCKSRNHPWIFVDQDKRYVTATGSDKSLLSLHVKAGQKGSLPLHYTVVYDTNGYNPDDLQQISHILTLKNDHAGAAMSMVAPIKYAQLASQRASCLLEFETDWVSDSTRFRQGGIHRDLRNSMFYL</sequence>
<dbReference type="SMART" id="SM00950">
    <property type="entry name" value="Piwi"/>
    <property type="match status" value="1"/>
</dbReference>
<protein>
    <recommendedName>
        <fullName evidence="1">Piwi domain-containing protein</fullName>
    </recommendedName>
</protein>
<dbReference type="EMBL" id="JADOXO010000341">
    <property type="protein sequence ID" value="KAF9806252.1"/>
    <property type="molecule type" value="Genomic_DNA"/>
</dbReference>
<name>A0A8H7TZ27_9APHY</name>